<accession>A0A166AAD1</accession>
<dbReference type="OrthoDB" id="9136at2157"/>
<dbReference type="CDD" id="cd02439">
    <property type="entry name" value="DMB-PRT_CobT"/>
    <property type="match status" value="1"/>
</dbReference>
<gene>
    <name evidence="2" type="ORF">MBCUR_12810</name>
</gene>
<proteinExistence type="inferred from homology"/>
<dbReference type="RefSeq" id="WP_067091733.1">
    <property type="nucleotide sequence ID" value="NZ_LWMV01000180.1"/>
</dbReference>
<dbReference type="InterPro" id="IPR036087">
    <property type="entry name" value="Nict_dMeBzImd_PRibTrfase_sf"/>
</dbReference>
<protein>
    <recommendedName>
        <fullName evidence="1">UPF0284 protein MBCUR_12810</fullName>
    </recommendedName>
</protein>
<dbReference type="PATRIC" id="fig|49547.3.peg.1375"/>
<dbReference type="STRING" id="49547.MBCUR_12810"/>
<dbReference type="HAMAP" id="MF_01086">
    <property type="entry name" value="UPF0284"/>
    <property type="match status" value="1"/>
</dbReference>
<evidence type="ECO:0000313" key="2">
    <source>
        <dbReference type="EMBL" id="KZX11782.1"/>
    </source>
</evidence>
<dbReference type="NCBIfam" id="NF003372">
    <property type="entry name" value="PRK04447.1-5"/>
    <property type="match status" value="1"/>
</dbReference>
<comment type="caution">
    <text evidence="2">The sequence shown here is derived from an EMBL/GenBank/DDBJ whole genome shotgun (WGS) entry which is preliminary data.</text>
</comment>
<name>A0A166AAD1_9EURY</name>
<dbReference type="EMBL" id="LWMV01000180">
    <property type="protein sequence ID" value="KZX11782.1"/>
    <property type="molecule type" value="Genomic_DNA"/>
</dbReference>
<sequence length="354" mass="37637">MINGLKIYGNDKLFKDLKDKNPIFSCVIATTETAKIPGVSGAGASPELMEYTPAGDVELIIRGELVCCEIPPQTVVDGISAPTPALITKAVLELTNIPFIVANAGSKIKPNVPYVLLSNDYGKNIRNGNGVNNPKKIFEMAKLFSKEISKTTDYLVIGESIPAGTTTSLGVLTGLGYDADFKVSGSKPENPHELKKKIVIEGMNKANILIGKSDPFDVVSAVGDPMIPAVAGMVLGTDLPVILAGGTQMASVAAFIKKIEPDFDFSKIAISTTSFVAKDETSDILNLIKQISKDLSLYVAYPNFKGSKNTGLENYYNGFVKEGVGAGGAILMALLKNKSIEEISSKIIETVENI</sequence>
<dbReference type="InterPro" id="IPR003200">
    <property type="entry name" value="Nict_dMeBzImd_PRibTrfase"/>
</dbReference>
<dbReference type="PANTHER" id="PTHR38811:SF1">
    <property type="entry name" value="UPF0284 PROTEIN SLL1500"/>
    <property type="match status" value="1"/>
</dbReference>
<dbReference type="NCBIfam" id="TIGR00303">
    <property type="entry name" value="nicotinate mononucleotide-dependent phosphoribosyltransferase CobT"/>
    <property type="match status" value="1"/>
</dbReference>
<dbReference type="Proteomes" id="UP000077245">
    <property type="component" value="Unassembled WGS sequence"/>
</dbReference>
<comment type="similarity">
    <text evidence="1">Belongs to the UPF0284 family.</text>
</comment>
<dbReference type="SUPFAM" id="SSF52733">
    <property type="entry name" value="Nicotinate mononucleotide:5,6-dimethylbenzimidazole phosphoribosyltransferase (CobT)"/>
    <property type="match status" value="1"/>
</dbReference>
<reference evidence="2 3" key="1">
    <citation type="submission" date="2016-04" db="EMBL/GenBank/DDBJ databases">
        <title>Genome sequence of Methanobrevibacter curvatus DSM 11111.</title>
        <authorList>
            <person name="Poehlein A."/>
            <person name="Seedorf H."/>
            <person name="Daniel R."/>
        </authorList>
    </citation>
    <scope>NUCLEOTIDE SEQUENCE [LARGE SCALE GENOMIC DNA]</scope>
    <source>
        <strain evidence="2 3">DSM 11111</strain>
    </source>
</reference>
<dbReference type="PANTHER" id="PTHR38811">
    <property type="match status" value="1"/>
</dbReference>
<organism evidence="2 3">
    <name type="scientific">Methanobrevibacter curvatus</name>
    <dbReference type="NCBI Taxonomy" id="49547"/>
    <lineage>
        <taxon>Archaea</taxon>
        <taxon>Methanobacteriati</taxon>
        <taxon>Methanobacteriota</taxon>
        <taxon>Methanomada group</taxon>
        <taxon>Methanobacteria</taxon>
        <taxon>Methanobacteriales</taxon>
        <taxon>Methanobacteriaceae</taxon>
        <taxon>Methanobrevibacter</taxon>
    </lineage>
</organism>
<evidence type="ECO:0000256" key="1">
    <source>
        <dbReference type="HAMAP-Rule" id="MF_01086"/>
    </source>
</evidence>
<dbReference type="GO" id="GO:0008939">
    <property type="term" value="F:nicotinate-nucleotide-dimethylbenzimidazole phosphoribosyltransferase activity"/>
    <property type="evidence" value="ECO:0007669"/>
    <property type="project" value="InterPro"/>
</dbReference>
<dbReference type="InterPro" id="IPR002805">
    <property type="entry name" value="Nict_dMeBzImd_PRibTrfase_arc"/>
</dbReference>
<evidence type="ECO:0000313" key="3">
    <source>
        <dbReference type="Proteomes" id="UP000077245"/>
    </source>
</evidence>
<dbReference type="AlphaFoldDB" id="A0A166AAD1"/>
<keyword evidence="3" id="KW-1185">Reference proteome</keyword>
<dbReference type="Gene3D" id="3.40.50.10210">
    <property type="match status" value="1"/>
</dbReference>